<feature type="compositionally biased region" description="Basic and acidic residues" evidence="1">
    <location>
        <begin position="246"/>
        <end position="260"/>
    </location>
</feature>
<name>A0AAP0BA06_9ASPA</name>
<dbReference type="InterPro" id="IPR007321">
    <property type="entry name" value="Transposase_28"/>
</dbReference>
<feature type="domain" description="Transposase (putative) gypsy type" evidence="2">
    <location>
        <begin position="63"/>
        <end position="126"/>
    </location>
</feature>
<evidence type="ECO:0000259" key="2">
    <source>
        <dbReference type="Pfam" id="PF04195"/>
    </source>
</evidence>
<keyword evidence="4" id="KW-1185">Reference proteome</keyword>
<reference evidence="3 4" key="1">
    <citation type="journal article" date="2022" name="Nat. Plants">
        <title>Genomes of leafy and leafless Platanthera orchids illuminate the evolution of mycoheterotrophy.</title>
        <authorList>
            <person name="Li M.H."/>
            <person name="Liu K.W."/>
            <person name="Li Z."/>
            <person name="Lu H.C."/>
            <person name="Ye Q.L."/>
            <person name="Zhang D."/>
            <person name="Wang J.Y."/>
            <person name="Li Y.F."/>
            <person name="Zhong Z.M."/>
            <person name="Liu X."/>
            <person name="Yu X."/>
            <person name="Liu D.K."/>
            <person name="Tu X.D."/>
            <person name="Liu B."/>
            <person name="Hao Y."/>
            <person name="Liao X.Y."/>
            <person name="Jiang Y.T."/>
            <person name="Sun W.H."/>
            <person name="Chen J."/>
            <person name="Chen Y.Q."/>
            <person name="Ai Y."/>
            <person name="Zhai J.W."/>
            <person name="Wu S.S."/>
            <person name="Zhou Z."/>
            <person name="Hsiao Y.Y."/>
            <person name="Wu W.L."/>
            <person name="Chen Y.Y."/>
            <person name="Lin Y.F."/>
            <person name="Hsu J.L."/>
            <person name="Li C.Y."/>
            <person name="Wang Z.W."/>
            <person name="Zhao X."/>
            <person name="Zhong W.Y."/>
            <person name="Ma X.K."/>
            <person name="Ma L."/>
            <person name="Huang J."/>
            <person name="Chen G.Z."/>
            <person name="Huang M.Z."/>
            <person name="Huang L."/>
            <person name="Peng D.H."/>
            <person name="Luo Y.B."/>
            <person name="Zou S.Q."/>
            <person name="Chen S.P."/>
            <person name="Lan S."/>
            <person name="Tsai W.C."/>
            <person name="Van de Peer Y."/>
            <person name="Liu Z.J."/>
        </authorList>
    </citation>
    <scope>NUCLEOTIDE SEQUENCE [LARGE SCALE GENOMIC DNA]</scope>
    <source>
        <strain evidence="3">Lor287</strain>
    </source>
</reference>
<organism evidence="3 4">
    <name type="scientific">Platanthera zijinensis</name>
    <dbReference type="NCBI Taxonomy" id="2320716"/>
    <lineage>
        <taxon>Eukaryota</taxon>
        <taxon>Viridiplantae</taxon>
        <taxon>Streptophyta</taxon>
        <taxon>Embryophyta</taxon>
        <taxon>Tracheophyta</taxon>
        <taxon>Spermatophyta</taxon>
        <taxon>Magnoliopsida</taxon>
        <taxon>Liliopsida</taxon>
        <taxon>Asparagales</taxon>
        <taxon>Orchidaceae</taxon>
        <taxon>Orchidoideae</taxon>
        <taxon>Orchideae</taxon>
        <taxon>Orchidinae</taxon>
        <taxon>Platanthera</taxon>
    </lineage>
</organism>
<evidence type="ECO:0000313" key="4">
    <source>
        <dbReference type="Proteomes" id="UP001418222"/>
    </source>
</evidence>
<dbReference type="Proteomes" id="UP001418222">
    <property type="component" value="Unassembled WGS sequence"/>
</dbReference>
<proteinExistence type="predicted"/>
<evidence type="ECO:0000313" key="3">
    <source>
        <dbReference type="EMBL" id="KAK8934405.1"/>
    </source>
</evidence>
<sequence>MVSARTDAAGDFPATDQKKCKLSKADLREFAAEYMENWPVHVRLPLENERINSSLENNIAIPIDHFARGFKFPLLWEVVEIFEHYGVIPGQLAPNTVASIYIFIAYLRSEQVVFSLNIFRKIFSVRAITPTGGKPYKGIIYFYYRGLKVVNLPNNIHNWSSRYLMFEGDLGFKHTYPQERADSEFRSVKLVDMENKIVKFLSGARLDIDHYIPMLPSLDALAHQETSLKVPSNLPQTPDDLSLTQGERKKEISKRRKEDNDPVADYSSSEIFDLCDFDINQKDLGGNQKMK</sequence>
<accession>A0AAP0BA06</accession>
<dbReference type="AlphaFoldDB" id="A0AAP0BA06"/>
<comment type="caution">
    <text evidence="3">The sequence shown here is derived from an EMBL/GenBank/DDBJ whole genome shotgun (WGS) entry which is preliminary data.</text>
</comment>
<gene>
    <name evidence="3" type="ORF">KSP39_PZI014274</name>
</gene>
<protein>
    <recommendedName>
        <fullName evidence="2">Transposase (putative) gypsy type domain-containing protein</fullName>
    </recommendedName>
</protein>
<feature type="region of interest" description="Disordered" evidence="1">
    <location>
        <begin position="230"/>
        <end position="265"/>
    </location>
</feature>
<evidence type="ECO:0000256" key="1">
    <source>
        <dbReference type="SAM" id="MobiDB-lite"/>
    </source>
</evidence>
<dbReference type="EMBL" id="JBBWWQ010000012">
    <property type="protein sequence ID" value="KAK8934405.1"/>
    <property type="molecule type" value="Genomic_DNA"/>
</dbReference>
<dbReference type="Pfam" id="PF04195">
    <property type="entry name" value="Transposase_28"/>
    <property type="match status" value="1"/>
</dbReference>